<organism evidence="2">
    <name type="scientific">Amblyomma aureolatum</name>
    <dbReference type="NCBI Taxonomy" id="187763"/>
    <lineage>
        <taxon>Eukaryota</taxon>
        <taxon>Metazoa</taxon>
        <taxon>Ecdysozoa</taxon>
        <taxon>Arthropoda</taxon>
        <taxon>Chelicerata</taxon>
        <taxon>Arachnida</taxon>
        <taxon>Acari</taxon>
        <taxon>Parasitiformes</taxon>
        <taxon>Ixodida</taxon>
        <taxon>Ixodoidea</taxon>
        <taxon>Ixodidae</taxon>
        <taxon>Amblyomminae</taxon>
        <taxon>Amblyomma</taxon>
    </lineage>
</organism>
<proteinExistence type="evidence at transcript level"/>
<dbReference type="EMBL" id="GFAC01006546">
    <property type="protein sequence ID" value="JAT92642.1"/>
    <property type="molecule type" value="mRNA"/>
</dbReference>
<keyword evidence="1" id="KW-0732">Signal</keyword>
<feature type="chain" id="PRO_5009115829" evidence="1">
    <location>
        <begin position="22"/>
        <end position="104"/>
    </location>
</feature>
<evidence type="ECO:0000256" key="1">
    <source>
        <dbReference type="SAM" id="SignalP"/>
    </source>
</evidence>
<accession>A0A1E1X093</accession>
<reference evidence="2" key="1">
    <citation type="journal article" date="2017" name="Front. Cell. Infect. Microbiol.">
        <title>The Distinct Transcriptional Response of the Midgut of Amblyomma sculptum and Amblyomma aureolatum Ticks to Rickettsia rickettsii Correlates to Their Differences in Susceptibility to Infection.</title>
        <authorList>
            <person name="Martins L.A."/>
            <person name="Galletti M.F.B.M."/>
            <person name="Ribeiro J.M."/>
            <person name="Fujita A."/>
            <person name="Costa F.B."/>
            <person name="Labruna M.B."/>
            <person name="Daffre S."/>
            <person name="Fogaca A.C."/>
        </authorList>
    </citation>
    <scope>NUCLEOTIDE SEQUENCE</scope>
</reference>
<dbReference type="AlphaFoldDB" id="A0A1E1X093"/>
<sequence>MRIAIFAMFLVCLAVVNVAFATPDVNENQFEKFCALDPGRRSQLVGCIAGANQQAQQFLDHKGKDARTLSEDICQTPKKQFPEEILSHLDGLQDIIKRCVQQIQ</sequence>
<name>A0A1E1X093_9ACAR</name>
<evidence type="ECO:0000313" key="2">
    <source>
        <dbReference type="EMBL" id="JAT92642.1"/>
    </source>
</evidence>
<feature type="signal peptide" evidence="1">
    <location>
        <begin position="1"/>
        <end position="21"/>
    </location>
</feature>
<protein>
    <submittedName>
        <fullName evidence="2">Putative secreted protein</fullName>
    </submittedName>
</protein>